<gene>
    <name evidence="14" type="ORF">B0J11DRAFT_529671</name>
</gene>
<feature type="compositionally biased region" description="Polar residues" evidence="11">
    <location>
        <begin position="67"/>
        <end position="76"/>
    </location>
</feature>
<dbReference type="Pfam" id="PF00271">
    <property type="entry name" value="Helicase_C"/>
    <property type="match status" value="1"/>
</dbReference>
<sequence>MYRLDPILSSSPPQTPSRRDPANDSSGDELAMDFNTQPTQPLSKPGGTGHFMEGTHSRHFGGAALPTQPTQPTMPWNGNGRVSMPSGAHALQTTQPTQPLSRLHDRPYRAMSPAALYQPTQPTQAVNRSTPPFDTQSRSSPQRSTQPTQLITTPQRQQKYSHIQVLRSSPHERHSSPAMSQSQGRPFLSSMMAPPGTFFQGPPRVAKPFVDLTSEDGPVESDPDEEEDLGSNIRPSDIEFRSSRIAETPQKNAFGAMVSTYSYSDSPATINGAKRTATEAFHGASSAAKRYQTAPQRQNGPARAMPVQNGPSRAVPVQTGMRVGDINDPILRMKVQRLLNVNINRSVQEVYNTLVAFRGDYNAALQHFQNAGQIRHSSPDELTSIPRKTAQRIVEAKGSIRDRYKRDTPESDASVQIVSPQVVKKKGRLVRGRKNRTPTPELESSPPKQINRAPITIESDDDEAIDVESEDDGSHSTDLLAFFNTCSVEAMVDLSNQKVEDIRSILDHRPFKSIAQIEKLHVEKLDKSGKKAGRKPKVTFGSRLVEAASEMWDGFLAVDELVKQCKDAGKPIAAAMENWGVNVFGASTEDGELALTNIDDSDASSTRDSGIGTPNAGSDNEADLIRKAGRTKTILVKKPANMNAEMELKDYQVVGLNWLNLLYQNGVSGILADDMGLGKTCQVIAFLSHLKEQQMPGPHLIIVPGSTLENWLREFQHFSKKMRVEPYYGAQASRFEQQEHILDNVSKGHVDVIVTTYDLAFKPADNSFLRKCRPKACIFDEGHVLRNSNTQRYKSLMKIKADFRLLLTGTPLQNSLRELVSILAFIMPEIFADMSDKLEIVFKMKAKVTDADTHDALLSTQRIHRARSMMTPFVLRRKKAQVLKHLPKKTCRVEWCGLTETQKKLYAEQLDRQKQVLRDRAAGIVVKDHANIMMKLRQAAIHPLLFRDRYTDDIIRKMSKACRKEDTFAQSDPATVFEELQLYQDYQSHSLCIKYPKALGKYALKNEEWMDSGKVQKLAELLKKHKENGDRTLIFSQFTSVMDILQWVLDTLDISYCRIDGSTPISDRQTLIDTYYEDTSIDVFMLSTKSGGAGINLACANKVIIFDSSFNPQDDIQAENRAHRVGQTRDVEVVRLVTKATVEEQIHALGVSKLELDKMVAGEEGEGGKKKKDEVSAADAAGIEAVERMLMEEIEAEGKEKEKEKEGDDVKGKFLDGLKKAGLDMSAA</sequence>
<keyword evidence="15" id="KW-1185">Reference proteome</keyword>
<evidence type="ECO:0000313" key="15">
    <source>
        <dbReference type="Proteomes" id="UP000700596"/>
    </source>
</evidence>
<dbReference type="SUPFAM" id="SSF52540">
    <property type="entry name" value="P-loop containing nucleoside triphosphate hydrolases"/>
    <property type="match status" value="2"/>
</dbReference>
<keyword evidence="7" id="KW-0067">ATP-binding</keyword>
<dbReference type="Proteomes" id="UP000700596">
    <property type="component" value="Unassembled WGS sequence"/>
</dbReference>
<dbReference type="EMBL" id="JAGMWT010000008">
    <property type="protein sequence ID" value="KAH7123703.1"/>
    <property type="molecule type" value="Genomic_DNA"/>
</dbReference>
<dbReference type="FunFam" id="3.40.50.10810:FF:000014">
    <property type="entry name" value="SWI/SNF-related matrix-associated actin-dependent regulator of chromatin subfamily A containing DEAD/H box 1"/>
    <property type="match status" value="1"/>
</dbReference>
<keyword evidence="10" id="KW-0539">Nucleus</keyword>
<dbReference type="InterPro" id="IPR038718">
    <property type="entry name" value="SNF2-like_sf"/>
</dbReference>
<keyword evidence="8" id="KW-0156">Chromatin regulator</keyword>
<evidence type="ECO:0000256" key="4">
    <source>
        <dbReference type="ARBA" id="ARBA00022741"/>
    </source>
</evidence>
<evidence type="ECO:0000256" key="3">
    <source>
        <dbReference type="ARBA" id="ARBA00012551"/>
    </source>
</evidence>
<dbReference type="GO" id="GO:0140658">
    <property type="term" value="F:ATP-dependent chromatin remodeler activity"/>
    <property type="evidence" value="ECO:0007669"/>
    <property type="project" value="UniProtKB-ARBA"/>
</dbReference>
<dbReference type="GO" id="GO:0003678">
    <property type="term" value="F:DNA helicase activity"/>
    <property type="evidence" value="ECO:0007669"/>
    <property type="project" value="UniProtKB-EC"/>
</dbReference>
<dbReference type="PROSITE" id="PS51194">
    <property type="entry name" value="HELICASE_CTER"/>
    <property type="match status" value="1"/>
</dbReference>
<organism evidence="14 15">
    <name type="scientific">Dendryphion nanum</name>
    <dbReference type="NCBI Taxonomy" id="256645"/>
    <lineage>
        <taxon>Eukaryota</taxon>
        <taxon>Fungi</taxon>
        <taxon>Dikarya</taxon>
        <taxon>Ascomycota</taxon>
        <taxon>Pezizomycotina</taxon>
        <taxon>Dothideomycetes</taxon>
        <taxon>Pleosporomycetidae</taxon>
        <taxon>Pleosporales</taxon>
        <taxon>Torulaceae</taxon>
        <taxon>Dendryphion</taxon>
    </lineage>
</organism>
<dbReference type="InterPro" id="IPR000330">
    <property type="entry name" value="SNF2_N"/>
</dbReference>
<dbReference type="OrthoDB" id="5857104at2759"/>
<evidence type="ECO:0000256" key="7">
    <source>
        <dbReference type="ARBA" id="ARBA00022840"/>
    </source>
</evidence>
<dbReference type="EC" id="3.6.4.12" evidence="3"/>
<comment type="similarity">
    <text evidence="2">Belongs to the SNF2/RAD54 helicase family.</text>
</comment>
<evidence type="ECO:0000256" key="8">
    <source>
        <dbReference type="ARBA" id="ARBA00022853"/>
    </source>
</evidence>
<comment type="caution">
    <text evidence="14">The sequence shown here is derived from an EMBL/GenBank/DDBJ whole genome shotgun (WGS) entry which is preliminary data.</text>
</comment>
<feature type="domain" description="Helicase ATP-binding" evidence="12">
    <location>
        <begin position="660"/>
        <end position="829"/>
    </location>
</feature>
<dbReference type="GO" id="GO:0005524">
    <property type="term" value="F:ATP binding"/>
    <property type="evidence" value="ECO:0007669"/>
    <property type="project" value="UniProtKB-KW"/>
</dbReference>
<protein>
    <recommendedName>
        <fullName evidence="3">DNA helicase</fullName>
        <ecNumber evidence="3">3.6.4.12</ecNumber>
    </recommendedName>
</protein>
<dbReference type="InterPro" id="IPR027417">
    <property type="entry name" value="P-loop_NTPase"/>
</dbReference>
<keyword evidence="6" id="KW-0347">Helicase</keyword>
<feature type="compositionally biased region" description="Polar residues" evidence="11">
    <location>
        <begin position="91"/>
        <end position="100"/>
    </location>
</feature>
<dbReference type="Gene3D" id="3.40.50.10810">
    <property type="entry name" value="Tandem AAA-ATPase domain"/>
    <property type="match status" value="1"/>
</dbReference>
<feature type="compositionally biased region" description="Polar residues" evidence="11">
    <location>
        <begin position="118"/>
        <end position="134"/>
    </location>
</feature>
<dbReference type="CDD" id="cd18793">
    <property type="entry name" value="SF2_C_SNF"/>
    <property type="match status" value="1"/>
</dbReference>
<dbReference type="GO" id="GO:0003677">
    <property type="term" value="F:DNA binding"/>
    <property type="evidence" value="ECO:0007669"/>
    <property type="project" value="UniProtKB-KW"/>
</dbReference>
<dbReference type="GO" id="GO:0005634">
    <property type="term" value="C:nucleus"/>
    <property type="evidence" value="ECO:0007669"/>
    <property type="project" value="UniProtKB-SubCell"/>
</dbReference>
<evidence type="ECO:0000256" key="1">
    <source>
        <dbReference type="ARBA" id="ARBA00004123"/>
    </source>
</evidence>
<evidence type="ECO:0000256" key="9">
    <source>
        <dbReference type="ARBA" id="ARBA00023125"/>
    </source>
</evidence>
<evidence type="ECO:0000256" key="5">
    <source>
        <dbReference type="ARBA" id="ARBA00022801"/>
    </source>
</evidence>
<feature type="compositionally biased region" description="Low complexity" evidence="11">
    <location>
        <begin position="135"/>
        <end position="149"/>
    </location>
</feature>
<feature type="domain" description="Helicase C-terminal" evidence="13">
    <location>
        <begin position="1017"/>
        <end position="1176"/>
    </location>
</feature>
<evidence type="ECO:0000313" key="14">
    <source>
        <dbReference type="EMBL" id="KAH7123703.1"/>
    </source>
</evidence>
<dbReference type="GO" id="GO:0016787">
    <property type="term" value="F:hydrolase activity"/>
    <property type="evidence" value="ECO:0007669"/>
    <property type="project" value="UniProtKB-KW"/>
</dbReference>
<evidence type="ECO:0000256" key="10">
    <source>
        <dbReference type="ARBA" id="ARBA00023242"/>
    </source>
</evidence>
<keyword evidence="4" id="KW-0547">Nucleotide-binding</keyword>
<dbReference type="InterPro" id="IPR049730">
    <property type="entry name" value="SNF2/RAD54-like_C"/>
</dbReference>
<dbReference type="PANTHER" id="PTHR10799">
    <property type="entry name" value="SNF2/RAD54 HELICASE FAMILY"/>
    <property type="match status" value="1"/>
</dbReference>
<dbReference type="Pfam" id="PF00176">
    <property type="entry name" value="SNF2-rel_dom"/>
    <property type="match status" value="1"/>
</dbReference>
<dbReference type="GO" id="GO:0005694">
    <property type="term" value="C:chromosome"/>
    <property type="evidence" value="ECO:0007669"/>
    <property type="project" value="UniProtKB-ARBA"/>
</dbReference>
<proteinExistence type="inferred from homology"/>
<dbReference type="SMART" id="SM00490">
    <property type="entry name" value="HELICc"/>
    <property type="match status" value="1"/>
</dbReference>
<feature type="region of interest" description="Disordered" evidence="11">
    <location>
        <begin position="1"/>
        <end position="102"/>
    </location>
</feature>
<feature type="region of interest" description="Disordered" evidence="11">
    <location>
        <begin position="427"/>
        <end position="461"/>
    </location>
</feature>
<reference evidence="14" key="1">
    <citation type="journal article" date="2021" name="Nat. Commun.">
        <title>Genetic determinants of endophytism in the Arabidopsis root mycobiome.</title>
        <authorList>
            <person name="Mesny F."/>
            <person name="Miyauchi S."/>
            <person name="Thiergart T."/>
            <person name="Pickel B."/>
            <person name="Atanasova L."/>
            <person name="Karlsson M."/>
            <person name="Huettel B."/>
            <person name="Barry K.W."/>
            <person name="Haridas S."/>
            <person name="Chen C."/>
            <person name="Bauer D."/>
            <person name="Andreopoulos W."/>
            <person name="Pangilinan J."/>
            <person name="LaButti K."/>
            <person name="Riley R."/>
            <person name="Lipzen A."/>
            <person name="Clum A."/>
            <person name="Drula E."/>
            <person name="Henrissat B."/>
            <person name="Kohler A."/>
            <person name="Grigoriev I.V."/>
            <person name="Martin F.M."/>
            <person name="Hacquard S."/>
        </authorList>
    </citation>
    <scope>NUCLEOTIDE SEQUENCE</scope>
    <source>
        <strain evidence="14">MPI-CAGE-CH-0243</strain>
    </source>
</reference>
<evidence type="ECO:0000256" key="2">
    <source>
        <dbReference type="ARBA" id="ARBA00007025"/>
    </source>
</evidence>
<dbReference type="InterPro" id="IPR014001">
    <property type="entry name" value="Helicase_ATP-bd"/>
</dbReference>
<evidence type="ECO:0000259" key="12">
    <source>
        <dbReference type="PROSITE" id="PS51192"/>
    </source>
</evidence>
<evidence type="ECO:0000259" key="13">
    <source>
        <dbReference type="PROSITE" id="PS51194"/>
    </source>
</evidence>
<evidence type="ECO:0000256" key="6">
    <source>
        <dbReference type="ARBA" id="ARBA00022806"/>
    </source>
</evidence>
<feature type="compositionally biased region" description="Basic residues" evidence="11">
    <location>
        <begin position="427"/>
        <end position="436"/>
    </location>
</feature>
<keyword evidence="5" id="KW-0378">Hydrolase</keyword>
<dbReference type="AlphaFoldDB" id="A0A9P9DQT8"/>
<dbReference type="SMART" id="SM00487">
    <property type="entry name" value="DEXDc"/>
    <property type="match status" value="1"/>
</dbReference>
<accession>A0A9P9DQT8</accession>
<evidence type="ECO:0000256" key="11">
    <source>
        <dbReference type="SAM" id="MobiDB-lite"/>
    </source>
</evidence>
<feature type="region of interest" description="Disordered" evidence="11">
    <location>
        <begin position="116"/>
        <end position="187"/>
    </location>
</feature>
<keyword evidence="9" id="KW-0238">DNA-binding</keyword>
<dbReference type="PROSITE" id="PS51192">
    <property type="entry name" value="HELICASE_ATP_BIND_1"/>
    <property type="match status" value="1"/>
</dbReference>
<name>A0A9P9DQT8_9PLEO</name>
<dbReference type="InterPro" id="IPR001650">
    <property type="entry name" value="Helicase_C-like"/>
</dbReference>
<comment type="subcellular location">
    <subcellularLocation>
        <location evidence="1">Nucleus</location>
    </subcellularLocation>
</comment>
<dbReference type="Gene3D" id="3.40.50.300">
    <property type="entry name" value="P-loop containing nucleotide triphosphate hydrolases"/>
    <property type="match status" value="1"/>
</dbReference>
<feature type="region of interest" description="Disordered" evidence="11">
    <location>
        <begin position="213"/>
        <end position="233"/>
    </location>
</feature>
<feature type="compositionally biased region" description="Polar residues" evidence="11">
    <location>
        <begin position="150"/>
        <end position="161"/>
    </location>
</feature>
<feature type="compositionally biased region" description="Acidic residues" evidence="11">
    <location>
        <begin position="213"/>
        <end position="229"/>
    </location>
</feature>